<feature type="region of interest" description="Disordered" evidence="1">
    <location>
        <begin position="91"/>
        <end position="110"/>
    </location>
</feature>
<protein>
    <recommendedName>
        <fullName evidence="4">MinD-like ATPase involved in chromosome partitioning or flagellar assembly</fullName>
    </recommendedName>
</protein>
<dbReference type="AlphaFoldDB" id="A0A7J5BPM2"/>
<dbReference type="OrthoDB" id="5015507at2"/>
<evidence type="ECO:0000313" key="3">
    <source>
        <dbReference type="Proteomes" id="UP000467240"/>
    </source>
</evidence>
<reference evidence="2 3" key="1">
    <citation type="submission" date="2019-09" db="EMBL/GenBank/DDBJ databases">
        <title>Phylogeny of genus Pseudoclavibacter and closely related genus.</title>
        <authorList>
            <person name="Li Y."/>
        </authorList>
    </citation>
    <scope>NUCLEOTIDE SEQUENCE [LARGE SCALE GENOMIC DNA]</scope>
    <source>
        <strain evidence="2 3">DSM 23821</strain>
    </source>
</reference>
<comment type="caution">
    <text evidence="2">The sequence shown here is derived from an EMBL/GenBank/DDBJ whole genome shotgun (WGS) entry which is preliminary data.</text>
</comment>
<name>A0A7J5BPM2_9MICO</name>
<dbReference type="RefSeq" id="WP_158041417.1">
    <property type="nucleotide sequence ID" value="NZ_JACCFV010000001.1"/>
</dbReference>
<dbReference type="Gene3D" id="3.40.50.300">
    <property type="entry name" value="P-loop containing nucleotide triphosphate hydrolases"/>
    <property type="match status" value="1"/>
</dbReference>
<organism evidence="2 3">
    <name type="scientific">Pseudoclavibacter chungangensis</name>
    <dbReference type="NCBI Taxonomy" id="587635"/>
    <lineage>
        <taxon>Bacteria</taxon>
        <taxon>Bacillati</taxon>
        <taxon>Actinomycetota</taxon>
        <taxon>Actinomycetes</taxon>
        <taxon>Micrococcales</taxon>
        <taxon>Microbacteriaceae</taxon>
        <taxon>Pseudoclavibacter</taxon>
    </lineage>
</organism>
<evidence type="ECO:0000256" key="1">
    <source>
        <dbReference type="SAM" id="MobiDB-lite"/>
    </source>
</evidence>
<dbReference type="EMBL" id="WBJZ01000017">
    <property type="protein sequence ID" value="KAB1654841.1"/>
    <property type="molecule type" value="Genomic_DNA"/>
</dbReference>
<dbReference type="Proteomes" id="UP000467240">
    <property type="component" value="Unassembled WGS sequence"/>
</dbReference>
<gene>
    <name evidence="2" type="ORF">F8O01_13170</name>
</gene>
<proteinExistence type="predicted"/>
<evidence type="ECO:0000313" key="2">
    <source>
        <dbReference type="EMBL" id="KAB1654841.1"/>
    </source>
</evidence>
<dbReference type="SUPFAM" id="SSF52540">
    <property type="entry name" value="P-loop containing nucleoside triphosphate hydrolases"/>
    <property type="match status" value="1"/>
</dbReference>
<dbReference type="InterPro" id="IPR027417">
    <property type="entry name" value="P-loop_NTPase"/>
</dbReference>
<evidence type="ECO:0008006" key="4">
    <source>
        <dbReference type="Google" id="ProtNLM"/>
    </source>
</evidence>
<keyword evidence="3" id="KW-1185">Reference proteome</keyword>
<accession>A0A7J5BPM2</accession>
<sequence>MTTTTEPRTPRRTAAWSPFDRQRVLVDLDDRVRAPLATSRRIAFLALRGGVGTSTLAARTAQLIAYRRDRPLLAVDAAGAARGLSERLGIPADERVTPPSPRRAAARTPDDAAAGLHTRGRIHHLGLGHPDADSWPADPQEWRHATAAIGRFFGVVITDWGRRRDLATIGELARSAHAICLVAPATRVGLEETAALVPALRRLPAPPDVTIALVDRDGRGVGVGRLQLGPLDANVLRIDHDARLARGAHPRRRTTNGWLGLAAELVVSSARGEGRP</sequence>